<dbReference type="RefSeq" id="WP_314016688.1">
    <property type="nucleotide sequence ID" value="NZ_JAVTTP010000001.1"/>
</dbReference>
<evidence type="ECO:0000259" key="4">
    <source>
        <dbReference type="PROSITE" id="PS01124"/>
    </source>
</evidence>
<dbReference type="InterPro" id="IPR020449">
    <property type="entry name" value="Tscrpt_reg_AraC-type_HTH"/>
</dbReference>
<evidence type="ECO:0000256" key="2">
    <source>
        <dbReference type="ARBA" id="ARBA00023125"/>
    </source>
</evidence>
<dbReference type="InterPro" id="IPR009057">
    <property type="entry name" value="Homeodomain-like_sf"/>
</dbReference>
<feature type="domain" description="HTH araC/xylS-type" evidence="4">
    <location>
        <begin position="185"/>
        <end position="283"/>
    </location>
</feature>
<keyword evidence="6" id="KW-1185">Reference proteome</keyword>
<dbReference type="PROSITE" id="PS01124">
    <property type="entry name" value="HTH_ARAC_FAMILY_2"/>
    <property type="match status" value="1"/>
</dbReference>
<dbReference type="PANTHER" id="PTHR43280">
    <property type="entry name" value="ARAC-FAMILY TRANSCRIPTIONAL REGULATOR"/>
    <property type="match status" value="1"/>
</dbReference>
<sequence length="283" mass="33289">MQNIYNIATSQPEFKKIEVSSVLFSEYKCLEERSVFKAWSHLNFFVYVIQGKKKWRTLENSYMVHANEALFVKKGANIIHKFFDVQFCALMIFIPDDFIKDLIAEKPKIALGQKRVESDSVIPLKLDKTLSTYFSSLYAYFFNEEKPSPHLMEIKFKELLVNLLSLPINPKIGSYFMDVAQREKPSVEYIMESNFIHNLSLKEFAELTCRSLSTFKRDFKNRYGTSPGRWLTEKRLQHAERLLETTDQKIYEVAFECGFESPSHFTRVFKKKQGTSPLQYKER</sequence>
<dbReference type="InterPro" id="IPR054015">
    <property type="entry name" value="ExsA-like_N"/>
</dbReference>
<dbReference type="PRINTS" id="PR00032">
    <property type="entry name" value="HTHARAC"/>
</dbReference>
<accession>A0ABU3L9T8</accession>
<reference evidence="5 6" key="1">
    <citation type="submission" date="2023-09" db="EMBL/GenBank/DDBJ databases">
        <title>Novel taxa isolated from Blanes Bay.</title>
        <authorList>
            <person name="Rey-Velasco X."/>
            <person name="Lucena T."/>
        </authorList>
    </citation>
    <scope>NUCLEOTIDE SEQUENCE [LARGE SCALE GENOMIC DNA]</scope>
    <source>
        <strain evidence="5 6">S334</strain>
    </source>
</reference>
<dbReference type="PANTHER" id="PTHR43280:SF2">
    <property type="entry name" value="HTH-TYPE TRANSCRIPTIONAL REGULATOR EXSA"/>
    <property type="match status" value="1"/>
</dbReference>
<evidence type="ECO:0000256" key="1">
    <source>
        <dbReference type="ARBA" id="ARBA00023015"/>
    </source>
</evidence>
<keyword evidence="3" id="KW-0804">Transcription</keyword>
<evidence type="ECO:0000256" key="3">
    <source>
        <dbReference type="ARBA" id="ARBA00023163"/>
    </source>
</evidence>
<comment type="caution">
    <text evidence="5">The sequence shown here is derived from an EMBL/GenBank/DDBJ whole genome shotgun (WGS) entry which is preliminary data.</text>
</comment>
<keyword evidence="2" id="KW-0238">DNA-binding</keyword>
<dbReference type="InterPro" id="IPR018062">
    <property type="entry name" value="HTH_AraC-typ_CS"/>
</dbReference>
<keyword evidence="1" id="KW-0805">Transcription regulation</keyword>
<evidence type="ECO:0000313" key="6">
    <source>
        <dbReference type="Proteomes" id="UP001250656"/>
    </source>
</evidence>
<evidence type="ECO:0000313" key="5">
    <source>
        <dbReference type="EMBL" id="MDT7830430.1"/>
    </source>
</evidence>
<protein>
    <submittedName>
        <fullName evidence="5">AraC family transcriptional regulator</fullName>
    </submittedName>
</protein>
<dbReference type="SUPFAM" id="SSF46689">
    <property type="entry name" value="Homeodomain-like"/>
    <property type="match status" value="2"/>
</dbReference>
<dbReference type="Pfam" id="PF22200">
    <property type="entry name" value="ExsA_N"/>
    <property type="match status" value="1"/>
</dbReference>
<dbReference type="SMART" id="SM00342">
    <property type="entry name" value="HTH_ARAC"/>
    <property type="match status" value="1"/>
</dbReference>
<organism evidence="5 6">
    <name type="scientific">Pricia mediterranea</name>
    <dbReference type="NCBI Taxonomy" id="3076079"/>
    <lineage>
        <taxon>Bacteria</taxon>
        <taxon>Pseudomonadati</taxon>
        <taxon>Bacteroidota</taxon>
        <taxon>Flavobacteriia</taxon>
        <taxon>Flavobacteriales</taxon>
        <taxon>Flavobacteriaceae</taxon>
        <taxon>Pricia</taxon>
    </lineage>
</organism>
<dbReference type="PROSITE" id="PS00041">
    <property type="entry name" value="HTH_ARAC_FAMILY_1"/>
    <property type="match status" value="1"/>
</dbReference>
<name>A0ABU3L9T8_9FLAO</name>
<dbReference type="Proteomes" id="UP001250656">
    <property type="component" value="Unassembled WGS sequence"/>
</dbReference>
<dbReference type="InterPro" id="IPR018060">
    <property type="entry name" value="HTH_AraC"/>
</dbReference>
<proteinExistence type="predicted"/>
<dbReference type="Pfam" id="PF12833">
    <property type="entry name" value="HTH_18"/>
    <property type="match status" value="1"/>
</dbReference>
<dbReference type="Gene3D" id="1.10.10.60">
    <property type="entry name" value="Homeodomain-like"/>
    <property type="match status" value="2"/>
</dbReference>
<dbReference type="EMBL" id="JAVTTP010000001">
    <property type="protein sequence ID" value="MDT7830430.1"/>
    <property type="molecule type" value="Genomic_DNA"/>
</dbReference>
<gene>
    <name evidence="5" type="ORF">RQM65_17305</name>
</gene>